<dbReference type="AlphaFoldDB" id="A0AA35RW06"/>
<evidence type="ECO:0000313" key="1">
    <source>
        <dbReference type="EMBL" id="CAI8018259.1"/>
    </source>
</evidence>
<dbReference type="Proteomes" id="UP001174909">
    <property type="component" value="Unassembled WGS sequence"/>
</dbReference>
<evidence type="ECO:0008006" key="3">
    <source>
        <dbReference type="Google" id="ProtNLM"/>
    </source>
</evidence>
<name>A0AA35RW06_GEOBA</name>
<dbReference type="EMBL" id="CASHTH010001687">
    <property type="protein sequence ID" value="CAI8018259.1"/>
    <property type="molecule type" value="Genomic_DNA"/>
</dbReference>
<dbReference type="Pfam" id="PF14384">
    <property type="entry name" value="BrnA_antitoxin"/>
    <property type="match status" value="1"/>
</dbReference>
<sequence>MLPHDLPPWRIVFHYFRTWRRDGTWQRVHGVLHAELRQAQGRQASPSAAIIDTIYGEEIAIRVTIATDPDCWVPTDEEFARARPASEAVPEIVAAYHAAKTEEPNRVNIEIALDADVLQYFRDSGPGWQARINDILRRTMNNPIAITGDHDT</sequence>
<evidence type="ECO:0000313" key="2">
    <source>
        <dbReference type="Proteomes" id="UP001174909"/>
    </source>
</evidence>
<organism evidence="1 2">
    <name type="scientific">Geodia barretti</name>
    <name type="common">Barrett's horny sponge</name>
    <dbReference type="NCBI Taxonomy" id="519541"/>
    <lineage>
        <taxon>Eukaryota</taxon>
        <taxon>Metazoa</taxon>
        <taxon>Porifera</taxon>
        <taxon>Demospongiae</taxon>
        <taxon>Heteroscleromorpha</taxon>
        <taxon>Tetractinellida</taxon>
        <taxon>Astrophorina</taxon>
        <taxon>Geodiidae</taxon>
        <taxon>Geodia</taxon>
    </lineage>
</organism>
<accession>A0AA35RW06</accession>
<reference evidence="1" key="1">
    <citation type="submission" date="2023-03" db="EMBL/GenBank/DDBJ databases">
        <authorList>
            <person name="Steffen K."/>
            <person name="Cardenas P."/>
        </authorList>
    </citation>
    <scope>NUCLEOTIDE SEQUENCE</scope>
</reference>
<proteinExistence type="predicted"/>
<gene>
    <name evidence="1" type="ORF">GBAR_LOCUS11054</name>
</gene>
<dbReference type="InterPro" id="IPR025528">
    <property type="entry name" value="BrnA_antitoxin"/>
</dbReference>
<protein>
    <recommendedName>
        <fullName evidence="3">Transposase</fullName>
    </recommendedName>
</protein>
<keyword evidence="2" id="KW-1185">Reference proteome</keyword>
<comment type="caution">
    <text evidence="1">The sequence shown here is derived from an EMBL/GenBank/DDBJ whole genome shotgun (WGS) entry which is preliminary data.</text>
</comment>